<dbReference type="KEGG" id="saci:Sinac_6370"/>
<dbReference type="Pfam" id="PF07586">
    <property type="entry name" value="HXXSHH"/>
    <property type="match status" value="1"/>
</dbReference>
<organism evidence="2 3">
    <name type="scientific">Singulisphaera acidiphila (strain ATCC BAA-1392 / DSM 18658 / VKM B-2454 / MOB10)</name>
    <dbReference type="NCBI Taxonomy" id="886293"/>
    <lineage>
        <taxon>Bacteria</taxon>
        <taxon>Pseudomonadati</taxon>
        <taxon>Planctomycetota</taxon>
        <taxon>Planctomycetia</taxon>
        <taxon>Isosphaerales</taxon>
        <taxon>Isosphaeraceae</taxon>
        <taxon>Singulisphaera</taxon>
    </lineage>
</organism>
<dbReference type="Proteomes" id="UP000010798">
    <property type="component" value="Chromosome"/>
</dbReference>
<proteinExistence type="predicted"/>
<evidence type="ECO:0008006" key="4">
    <source>
        <dbReference type="Google" id="ProtNLM"/>
    </source>
</evidence>
<sequence length="452" mass="48931">MRSARQISRRTVLRGLGTAIALPWLEAMSTTAALAAPAGAAGKAATAPLRMAFFYVPNGAHMADWTPKEVGTDFTLPYILEPVSAFKDDLLVMTGLTQKNGFALGDGGGDHARALSTFLTGCHPLKTDGANIRVGVSVDQIAALKVGGQTRFPSLELGIDRGAQSGSCDTGYSCAYSSNISWRTESTPMAKEVNPRLVFDRLFTSQNATGTAASRARRDFYKKSILDYVAEDAATLKGRLGITDQRKVEEYLTAVREIERRVDRASNQTGGDLPQIARPSGVPRDFQEHVHLMCDLMVLAFQGDVTRISTFMFANEGSNRSYPVIDVPEGHHELSHHGGDPKKHEKIKRINHLHVSQFAYFLGKLKAIKEGEGTLLDNAMIVYGSGISDGNRHNHDDLPILVAGKGGGSLQTGRHLKVADNTPLNNLYLSLLDRMGAPVDRFGDSTGRVEGL</sequence>
<dbReference type="RefSeq" id="WP_015249533.1">
    <property type="nucleotide sequence ID" value="NC_019892.1"/>
</dbReference>
<dbReference type="OrthoDB" id="9146593at2"/>
<reference evidence="2 3" key="1">
    <citation type="submission" date="2012-02" db="EMBL/GenBank/DDBJ databases">
        <title>Complete sequence of chromosome of Singulisphaera acidiphila DSM 18658.</title>
        <authorList>
            <consortium name="US DOE Joint Genome Institute (JGI-PGF)"/>
            <person name="Lucas S."/>
            <person name="Copeland A."/>
            <person name="Lapidus A."/>
            <person name="Glavina del Rio T."/>
            <person name="Dalin E."/>
            <person name="Tice H."/>
            <person name="Bruce D."/>
            <person name="Goodwin L."/>
            <person name="Pitluck S."/>
            <person name="Peters L."/>
            <person name="Ovchinnikova G."/>
            <person name="Chertkov O."/>
            <person name="Kyrpides N."/>
            <person name="Mavromatis K."/>
            <person name="Ivanova N."/>
            <person name="Brettin T."/>
            <person name="Detter J.C."/>
            <person name="Han C."/>
            <person name="Larimer F."/>
            <person name="Land M."/>
            <person name="Hauser L."/>
            <person name="Markowitz V."/>
            <person name="Cheng J.-F."/>
            <person name="Hugenholtz P."/>
            <person name="Woyke T."/>
            <person name="Wu D."/>
            <person name="Tindall B."/>
            <person name="Pomrenke H."/>
            <person name="Brambilla E."/>
            <person name="Klenk H.-P."/>
            <person name="Eisen J.A."/>
        </authorList>
    </citation>
    <scope>NUCLEOTIDE SEQUENCE [LARGE SCALE GENOMIC DNA]</scope>
    <source>
        <strain evidence="3">ATCC BAA-1392 / DSM 18658 / VKM B-2454 / MOB10</strain>
    </source>
</reference>
<feature type="signal peptide" evidence="1">
    <location>
        <begin position="1"/>
        <end position="35"/>
    </location>
</feature>
<dbReference type="EMBL" id="CP003364">
    <property type="protein sequence ID" value="AGA30450.1"/>
    <property type="molecule type" value="Genomic_DNA"/>
</dbReference>
<dbReference type="eggNOG" id="COG2960">
    <property type="taxonomic scope" value="Bacteria"/>
</dbReference>
<accession>L0DNQ9</accession>
<name>L0DNQ9_SINAD</name>
<dbReference type="AlphaFoldDB" id="L0DNQ9"/>
<evidence type="ECO:0000256" key="1">
    <source>
        <dbReference type="SAM" id="SignalP"/>
    </source>
</evidence>
<evidence type="ECO:0000313" key="3">
    <source>
        <dbReference type="Proteomes" id="UP000010798"/>
    </source>
</evidence>
<protein>
    <recommendedName>
        <fullName evidence="4">DUF1552 domain-containing protein</fullName>
    </recommendedName>
</protein>
<feature type="chain" id="PRO_5003940300" description="DUF1552 domain-containing protein" evidence="1">
    <location>
        <begin position="36"/>
        <end position="452"/>
    </location>
</feature>
<dbReference type="InterPro" id="IPR006311">
    <property type="entry name" value="TAT_signal"/>
</dbReference>
<gene>
    <name evidence="2" type="ordered locus">Sinac_6370</name>
</gene>
<evidence type="ECO:0000313" key="2">
    <source>
        <dbReference type="EMBL" id="AGA30450.1"/>
    </source>
</evidence>
<keyword evidence="3" id="KW-1185">Reference proteome</keyword>
<dbReference type="InterPro" id="IPR011447">
    <property type="entry name" value="DUF1552"/>
</dbReference>
<dbReference type="PROSITE" id="PS51318">
    <property type="entry name" value="TAT"/>
    <property type="match status" value="1"/>
</dbReference>
<dbReference type="HOGENOM" id="CLU_044709_0_0_0"/>
<dbReference type="STRING" id="886293.Sinac_6370"/>
<keyword evidence="1" id="KW-0732">Signal</keyword>